<organism evidence="1 2">
    <name type="scientific">Ligilactobacillus equi DPC 6820</name>
    <dbReference type="NCBI Taxonomy" id="1392007"/>
    <lineage>
        <taxon>Bacteria</taxon>
        <taxon>Bacillati</taxon>
        <taxon>Bacillota</taxon>
        <taxon>Bacilli</taxon>
        <taxon>Lactobacillales</taxon>
        <taxon>Lactobacillaceae</taxon>
        <taxon>Ligilactobacillus</taxon>
    </lineage>
</organism>
<dbReference type="AlphaFoldDB" id="V7HU67"/>
<name>V7HU67_9LACO</name>
<proteinExistence type="predicted"/>
<dbReference type="Proteomes" id="UP000018559">
    <property type="component" value="Unassembled WGS sequence"/>
</dbReference>
<reference evidence="1 2" key="1">
    <citation type="journal article" date="2014" name="Genome Announc.">
        <title>The Genome of the Predominant Equine Lactobacillus Species, Lactobacillus equi, Is Reflective of Its Lifestyle Adaptations to an Herbivorous Host.</title>
        <authorList>
            <person name="O'Donnell M.M."/>
            <person name="Harris H.M."/>
            <person name="O'Toole P.W."/>
            <person name="Ross R.P."/>
        </authorList>
    </citation>
    <scope>NUCLEOTIDE SEQUENCE [LARGE SCALE GENOMIC DNA]</scope>
    <source>
        <strain evidence="1 2">DPC 6820</strain>
    </source>
</reference>
<evidence type="ECO:0000313" key="2">
    <source>
        <dbReference type="Proteomes" id="UP000018559"/>
    </source>
</evidence>
<accession>V7HU67</accession>
<dbReference type="PATRIC" id="fig|1392007.3.peg.1425"/>
<comment type="caution">
    <text evidence="1">The sequence shown here is derived from an EMBL/GenBank/DDBJ whole genome shotgun (WGS) entry which is preliminary data.</text>
</comment>
<dbReference type="RefSeq" id="WP_023860019.1">
    <property type="nucleotide sequence ID" value="NZ_AWWH01000158.1"/>
</dbReference>
<keyword evidence="2" id="KW-1185">Reference proteome</keyword>
<dbReference type="EMBL" id="AWWH01000158">
    <property type="protein sequence ID" value="ETA73769.1"/>
    <property type="molecule type" value="Genomic_DNA"/>
</dbReference>
<evidence type="ECO:0000313" key="1">
    <source>
        <dbReference type="EMBL" id="ETA73769.1"/>
    </source>
</evidence>
<protein>
    <submittedName>
        <fullName evidence="1">Uncharacterized protein</fullName>
    </submittedName>
</protein>
<sequence length="102" mass="11837">MSETKYAYMYSVNMLSGDVKQWVVLSKKELSTDDVENNAYINVTWITRCFEMFAWDANELHEEVQEWVDDIKNGSNHALILNTKEILSIEKLGMVQIDSEAK</sequence>
<gene>
    <name evidence="1" type="ORF">LEQ_0072c</name>
</gene>